<keyword evidence="1" id="KW-0812">Transmembrane</keyword>
<dbReference type="Gene3D" id="1.20.120.1630">
    <property type="match status" value="1"/>
</dbReference>
<dbReference type="InterPro" id="IPR010721">
    <property type="entry name" value="UstE-like"/>
</dbReference>
<keyword evidence="1" id="KW-0472">Membrane</keyword>
<dbReference type="VEuPathDB" id="FungiDB:BTJ68_08065"/>
<dbReference type="Proteomes" id="UP000276864">
    <property type="component" value="Unassembled WGS sequence"/>
</dbReference>
<dbReference type="AlphaFoldDB" id="A0A3M7AV35"/>
<evidence type="ECO:0000313" key="5">
    <source>
        <dbReference type="Proteomes" id="UP000276864"/>
    </source>
</evidence>
<reference evidence="4 5" key="1">
    <citation type="journal article" date="2018" name="BMC Genomics">
        <title>Genomic evidence for intraspecific hybridization in a clonal and extremely halotolerant yeast.</title>
        <authorList>
            <person name="Gostincar C."/>
            <person name="Stajich J.E."/>
            <person name="Zupancic J."/>
            <person name="Zalar P."/>
            <person name="Gunde-Cimerman N."/>
        </authorList>
    </citation>
    <scope>NUCLEOTIDE SEQUENCE [LARGE SCALE GENOMIC DNA]</scope>
    <source>
        <strain evidence="3 5">EXF-6651</strain>
        <strain evidence="2 4">EXF-6669</strain>
    </source>
</reference>
<dbReference type="EMBL" id="QWIM01000741">
    <property type="protein sequence ID" value="RMY31373.1"/>
    <property type="molecule type" value="Genomic_DNA"/>
</dbReference>
<evidence type="ECO:0008006" key="6">
    <source>
        <dbReference type="Google" id="ProtNLM"/>
    </source>
</evidence>
<dbReference type="PANTHER" id="PTHR32251">
    <property type="entry name" value="3-OXO-5-ALPHA-STEROID 4-DEHYDROGENASE"/>
    <property type="match status" value="1"/>
</dbReference>
<evidence type="ECO:0000313" key="4">
    <source>
        <dbReference type="Proteomes" id="UP000271337"/>
    </source>
</evidence>
<dbReference type="GO" id="GO:0016020">
    <property type="term" value="C:membrane"/>
    <property type="evidence" value="ECO:0007669"/>
    <property type="project" value="TreeGrafter"/>
</dbReference>
<comment type="caution">
    <text evidence="3">The sequence shown here is derived from an EMBL/GenBank/DDBJ whole genome shotgun (WGS) entry which is preliminary data.</text>
</comment>
<feature type="transmembrane region" description="Helical" evidence="1">
    <location>
        <begin position="146"/>
        <end position="169"/>
    </location>
</feature>
<dbReference type="Pfam" id="PF06966">
    <property type="entry name" value="DUF1295"/>
    <property type="match status" value="1"/>
</dbReference>
<dbReference type="OrthoDB" id="201504at2759"/>
<feature type="transmembrane region" description="Helical" evidence="1">
    <location>
        <begin position="272"/>
        <end position="293"/>
    </location>
</feature>
<evidence type="ECO:0000313" key="3">
    <source>
        <dbReference type="EMBL" id="RMY31373.1"/>
    </source>
</evidence>
<evidence type="ECO:0000313" key="2">
    <source>
        <dbReference type="EMBL" id="RMY17124.1"/>
    </source>
</evidence>
<name>A0A3M7AV35_HORWE</name>
<protein>
    <recommendedName>
        <fullName evidence="6">Steroid 5-alpha reductase C-terminal domain-containing protein</fullName>
    </recommendedName>
</protein>
<feature type="transmembrane region" description="Helical" evidence="1">
    <location>
        <begin position="22"/>
        <end position="41"/>
    </location>
</feature>
<dbReference type="PANTHER" id="PTHR32251:SF17">
    <property type="entry name" value="STEROID 5-ALPHA REDUCTASE C-TERMINAL DOMAIN-CONTAINING PROTEIN"/>
    <property type="match status" value="1"/>
</dbReference>
<evidence type="ECO:0000256" key="1">
    <source>
        <dbReference type="SAM" id="Phobius"/>
    </source>
</evidence>
<gene>
    <name evidence="3" type="ORF">D0866_07329</name>
    <name evidence="2" type="ORF">D0867_06254</name>
</gene>
<accession>A0A3M7AV35</accession>
<feature type="transmembrane region" description="Helical" evidence="1">
    <location>
        <begin position="175"/>
        <end position="200"/>
    </location>
</feature>
<feature type="transmembrane region" description="Helical" evidence="1">
    <location>
        <begin position="242"/>
        <end position="260"/>
    </location>
</feature>
<proteinExistence type="predicted"/>
<sequence>MSGLVSALLNATNFRTPFLRTLIPSIGLAYGLQAAVAIPSILGQTERFYDASGSVTYIACTALSLYLPTLRARLAPGTASGQTAAWPSLLASLTSKGGVGLWNWRQVVLSAAVSIWAARLGSFLFSRVTSEGGRDSRFDSIRGSPAKFGVAFFLQATWVSLCLMPVLAVNSIPSAALGALPFFTITDILGLLMYVGGITFEATADKQKSQWMEEKKEKRHNEDFLTRGLWSKSRHPNYFGESTLWTGIATTAAGVMLSSAGQAGMGFSGSGAARLGALAMAGISPAFVTFLLLKVSGIPMSENKYDERYGNRKDYQEWKKNTEHSMAWQPNLVARDNIARGLDSAALRERTFPRVYEYLKSVEINYATYGPFDREDANVQIPFSTLPLVAHCSLLLPVWQVASNQIEIYEMTLNMGMTPKWTTLHERLTRSQAAYAAPFTIPCPCFSLAVYGGDRACYSQLARQIYNFLLSKILERNVTPVGTQDSWFFKLRTQNFIVMVYDPAKITDYNLWTLGALPTPRRPSHPDQNSEAVLSALHQKIQTICEIFLPSMNPIERACLPHWCSMMPPLSGGYDPDERDEHGRTVDGRIVTSALLVPGNFHADWAGMQRSMDRMIQAEGLVGKVQVRIVEELDLPVF</sequence>
<dbReference type="Proteomes" id="UP000271337">
    <property type="component" value="Unassembled WGS sequence"/>
</dbReference>
<feature type="transmembrane region" description="Helical" evidence="1">
    <location>
        <begin position="48"/>
        <end position="67"/>
    </location>
</feature>
<keyword evidence="1" id="KW-1133">Transmembrane helix</keyword>
<dbReference type="EMBL" id="QWIL01000599">
    <property type="protein sequence ID" value="RMY17124.1"/>
    <property type="molecule type" value="Genomic_DNA"/>
</dbReference>
<organism evidence="3 5">
    <name type="scientific">Hortaea werneckii</name>
    <name type="common">Black yeast</name>
    <name type="synonym">Cladosporium werneckii</name>
    <dbReference type="NCBI Taxonomy" id="91943"/>
    <lineage>
        <taxon>Eukaryota</taxon>
        <taxon>Fungi</taxon>
        <taxon>Dikarya</taxon>
        <taxon>Ascomycota</taxon>
        <taxon>Pezizomycotina</taxon>
        <taxon>Dothideomycetes</taxon>
        <taxon>Dothideomycetidae</taxon>
        <taxon>Mycosphaerellales</taxon>
        <taxon>Teratosphaeriaceae</taxon>
        <taxon>Hortaea</taxon>
    </lineage>
</organism>